<dbReference type="PANTHER" id="PTHR43037">
    <property type="entry name" value="UNNAMED PRODUCT-RELATED"/>
    <property type="match status" value="1"/>
</dbReference>
<dbReference type="AlphaFoldDB" id="A0A1T0ARN9"/>
<dbReference type="Gene3D" id="3.40.50.1820">
    <property type="entry name" value="alpha/beta hydrolase"/>
    <property type="match status" value="1"/>
</dbReference>
<accession>A0A1T0ARN9</accession>
<dbReference type="STRING" id="734.B0187_07285"/>
<dbReference type="PROSITE" id="PS51318">
    <property type="entry name" value="TAT"/>
    <property type="match status" value="1"/>
</dbReference>
<keyword evidence="1 2" id="KW-0732">Signal</keyword>
<keyword evidence="5" id="KW-1185">Reference proteome</keyword>
<evidence type="ECO:0000259" key="3">
    <source>
        <dbReference type="Pfam" id="PF18435"/>
    </source>
</evidence>
<dbReference type="Gene3D" id="2.60.40.2180">
    <property type="match status" value="1"/>
</dbReference>
<comment type="caution">
    <text evidence="4">The sequence shown here is derived from an EMBL/GenBank/DDBJ whole genome shotgun (WGS) entry which is preliminary data.</text>
</comment>
<dbReference type="InterPro" id="IPR006311">
    <property type="entry name" value="TAT_signal"/>
</dbReference>
<gene>
    <name evidence="4" type="ORF">B0187_07285</name>
</gene>
<dbReference type="OrthoDB" id="9764953at2"/>
<dbReference type="PANTHER" id="PTHR43037:SF1">
    <property type="entry name" value="BLL1128 PROTEIN"/>
    <property type="match status" value="1"/>
</dbReference>
<organism evidence="4 5">
    <name type="scientific">Haemophilus paracuniculus</name>
    <dbReference type="NCBI Taxonomy" id="734"/>
    <lineage>
        <taxon>Bacteria</taxon>
        <taxon>Pseudomonadati</taxon>
        <taxon>Pseudomonadota</taxon>
        <taxon>Gammaproteobacteria</taxon>
        <taxon>Pasteurellales</taxon>
        <taxon>Pasteurellaceae</taxon>
        <taxon>Haemophilus</taxon>
    </lineage>
</organism>
<sequence length="431" mass="47709">MITRRELMLIGAGAAIAVSLPAWAVGSATAERATAITQVFEDGIRLTAVAIEFNAEVNALQFAKSDFRVEGRTITDLFVSQSASLTPAESGRFVILSLSADEPNLSLSSEIPMANATVKQQKPNEKGKGKPWVAGDKPATNLVFATPTAQVQVNGKTLETSVVNNLIVDDFQQLTFDDPRTGKTLRYNLYVPKNQSQPLPLVLFMHDAGVTSEYHRATLMQGLGAVIWADPAEQAKRPCFVLAPQYDEIIVDDKSQASPMLDTTIHLIEELTKKYPIDTSRLYATGQSGGCMMSIAMNIKYPDLFAASYLVAGQWSPDLVAPLAKKKLWIMVSMDDLGAFPGENRITERLEKEGAKISRAIWNGTWDSEQYRFAYDKIRSEQSPINYTVFDKETVFLPTSDRKGASGHRNTWRIAYSIEPIREWLFEQSKG</sequence>
<dbReference type="RefSeq" id="WP_078237199.1">
    <property type="nucleotide sequence ID" value="NZ_MUYA01000008.1"/>
</dbReference>
<evidence type="ECO:0000256" key="2">
    <source>
        <dbReference type="SAM" id="SignalP"/>
    </source>
</evidence>
<evidence type="ECO:0000313" key="4">
    <source>
        <dbReference type="EMBL" id="OOR99050.1"/>
    </source>
</evidence>
<feature type="signal peptide" evidence="2">
    <location>
        <begin position="1"/>
        <end position="24"/>
    </location>
</feature>
<feature type="chain" id="PRO_5012278291" description="Esterase Ig-like N-terminal domain-containing protein" evidence="2">
    <location>
        <begin position="25"/>
        <end position="431"/>
    </location>
</feature>
<name>A0A1T0ARN9_9PAST</name>
<dbReference type="InterPro" id="IPR041172">
    <property type="entry name" value="EstA_Ig-like_N"/>
</dbReference>
<feature type="domain" description="Esterase Ig-like N-terminal" evidence="3">
    <location>
        <begin position="33"/>
        <end position="112"/>
    </location>
</feature>
<proteinExistence type="predicted"/>
<dbReference type="SUPFAM" id="SSF53474">
    <property type="entry name" value="alpha/beta-Hydrolases"/>
    <property type="match status" value="1"/>
</dbReference>
<dbReference type="Proteomes" id="UP000190867">
    <property type="component" value="Unassembled WGS sequence"/>
</dbReference>
<dbReference type="Pfam" id="PF18435">
    <property type="entry name" value="EstA_Ig_like"/>
    <property type="match status" value="1"/>
</dbReference>
<dbReference type="EMBL" id="MUYA01000008">
    <property type="protein sequence ID" value="OOR99050.1"/>
    <property type="molecule type" value="Genomic_DNA"/>
</dbReference>
<dbReference type="InterPro" id="IPR029058">
    <property type="entry name" value="AB_hydrolase_fold"/>
</dbReference>
<dbReference type="InterPro" id="IPR050955">
    <property type="entry name" value="Plant_Biomass_Hydrol_Est"/>
</dbReference>
<evidence type="ECO:0000256" key="1">
    <source>
        <dbReference type="ARBA" id="ARBA00022729"/>
    </source>
</evidence>
<protein>
    <recommendedName>
        <fullName evidence="3">Esterase Ig-like N-terminal domain-containing protein</fullName>
    </recommendedName>
</protein>
<reference evidence="4 5" key="1">
    <citation type="submission" date="2017-02" db="EMBL/GenBank/DDBJ databases">
        <title>Draft genome sequence of Haemophilus paracuniculus CCUG 43573 type strain.</title>
        <authorList>
            <person name="Engstrom-Jakobsson H."/>
            <person name="Salva-Serra F."/>
            <person name="Thorell K."/>
            <person name="Gonzales-Siles L."/>
            <person name="Karlsson R."/>
            <person name="Boulund F."/>
            <person name="Engstrand L."/>
            <person name="Kristiansson E."/>
            <person name="Moore E."/>
        </authorList>
    </citation>
    <scope>NUCLEOTIDE SEQUENCE [LARGE SCALE GENOMIC DNA]</scope>
    <source>
        <strain evidence="4 5">CCUG 43573</strain>
    </source>
</reference>
<evidence type="ECO:0000313" key="5">
    <source>
        <dbReference type="Proteomes" id="UP000190867"/>
    </source>
</evidence>